<sequence length="93" mass="10503">MQTYVANYRSPDGADVSGLGVFEFESDARIGTRANLHDARLRLLELFGKDAVSWTITKVERKGAKSKVADGQMELDFRDPKPQPKRKATKAYW</sequence>
<dbReference type="Proteomes" id="UP000530850">
    <property type="component" value="Unassembled WGS sequence"/>
</dbReference>
<name>A0A3N0AEQ4_9ACTN</name>
<accession>A0A3N0AEQ4</accession>
<feature type="compositionally biased region" description="Basic residues" evidence="1">
    <location>
        <begin position="83"/>
        <end position="93"/>
    </location>
</feature>
<keyword evidence="4" id="KW-1185">Reference proteome</keyword>
<dbReference type="EMBL" id="SSTM01000001">
    <property type="protein sequence ID" value="TJW12301.1"/>
    <property type="molecule type" value="Genomic_DNA"/>
</dbReference>
<dbReference type="RefSeq" id="WP_123184830.1">
    <property type="nucleotide sequence ID" value="NZ_CANPEU010000006.1"/>
</dbReference>
<evidence type="ECO:0000313" key="5">
    <source>
        <dbReference type="Proteomes" id="UP000530850"/>
    </source>
</evidence>
<evidence type="ECO:0000313" key="2">
    <source>
        <dbReference type="EMBL" id="MBB3170474.1"/>
    </source>
</evidence>
<reference evidence="3 4" key="1">
    <citation type="submission" date="2019-04" db="EMBL/GenBank/DDBJ databases">
        <title>Microbes associate with the intestines of laboratory mice.</title>
        <authorList>
            <person name="Navarre W."/>
            <person name="Wong E."/>
            <person name="Huang K.C."/>
            <person name="Tropini C."/>
            <person name="Ng K."/>
            <person name="Yu B."/>
        </authorList>
    </citation>
    <scope>NUCLEOTIDE SEQUENCE [LARGE SCALE GENOMIC DNA]</scope>
    <source>
        <strain evidence="3 4">NM48_B13</strain>
    </source>
</reference>
<evidence type="ECO:0000313" key="4">
    <source>
        <dbReference type="Proteomes" id="UP000309454"/>
    </source>
</evidence>
<evidence type="ECO:0000313" key="3">
    <source>
        <dbReference type="EMBL" id="TJW12301.1"/>
    </source>
</evidence>
<proteinExistence type="predicted"/>
<comment type="caution">
    <text evidence="2">The sequence shown here is derived from an EMBL/GenBank/DDBJ whole genome shotgun (WGS) entry which is preliminary data.</text>
</comment>
<gene>
    <name evidence="3" type="ORF">E5982_01480</name>
    <name evidence="2" type="ORF">FHR31_000254</name>
</gene>
<dbReference type="GeneID" id="93355996"/>
<dbReference type="EMBL" id="JACHYA010000001">
    <property type="protein sequence ID" value="MBB3170474.1"/>
    <property type="molecule type" value="Genomic_DNA"/>
</dbReference>
<feature type="region of interest" description="Disordered" evidence="1">
    <location>
        <begin position="70"/>
        <end position="93"/>
    </location>
</feature>
<organism evidence="2 5">
    <name type="scientific">Parvibacter caecicola</name>
    <dbReference type="NCBI Taxonomy" id="747645"/>
    <lineage>
        <taxon>Bacteria</taxon>
        <taxon>Bacillati</taxon>
        <taxon>Actinomycetota</taxon>
        <taxon>Coriobacteriia</taxon>
        <taxon>Coriobacteriales</taxon>
        <taxon>Coriobacteriaceae</taxon>
        <taxon>Parvibacter</taxon>
    </lineage>
</organism>
<dbReference type="AlphaFoldDB" id="A0A3N0AEQ4"/>
<reference evidence="2 5" key="2">
    <citation type="submission" date="2020-08" db="EMBL/GenBank/DDBJ databases">
        <title>Sequencing the genomes of 1000 actinobacteria strains.</title>
        <authorList>
            <person name="Klenk H.-P."/>
        </authorList>
    </citation>
    <scope>NUCLEOTIDE SEQUENCE [LARGE SCALE GENOMIC DNA]</scope>
    <source>
        <strain evidence="2 5">DSM 22242</strain>
    </source>
</reference>
<dbReference type="OrthoDB" id="3197251at2"/>
<evidence type="ECO:0000256" key="1">
    <source>
        <dbReference type="SAM" id="MobiDB-lite"/>
    </source>
</evidence>
<dbReference type="Proteomes" id="UP000309454">
    <property type="component" value="Unassembled WGS sequence"/>
</dbReference>
<protein>
    <submittedName>
        <fullName evidence="2">Uncharacterized protein</fullName>
    </submittedName>
</protein>